<evidence type="ECO:0000313" key="2">
    <source>
        <dbReference type="Proteomes" id="UP001597391"/>
    </source>
</evidence>
<organism evidence="1 2">
    <name type="scientific">Populibacterium corticicola</name>
    <dbReference type="NCBI Taxonomy" id="1812826"/>
    <lineage>
        <taxon>Bacteria</taxon>
        <taxon>Bacillati</taxon>
        <taxon>Actinomycetota</taxon>
        <taxon>Actinomycetes</taxon>
        <taxon>Micrococcales</taxon>
        <taxon>Jonesiaceae</taxon>
        <taxon>Populibacterium</taxon>
    </lineage>
</organism>
<dbReference type="Gene3D" id="2.60.200.30">
    <property type="entry name" value="Probable inorganic polyphosphate/atp-NAD kinase, domain 2"/>
    <property type="match status" value="1"/>
</dbReference>
<evidence type="ECO:0000313" key="1">
    <source>
        <dbReference type="EMBL" id="MFD2840444.1"/>
    </source>
</evidence>
<gene>
    <name evidence="1" type="ORF">ACFSYH_07635</name>
</gene>
<accession>A0ABW5XH70</accession>
<dbReference type="Gene3D" id="3.40.50.10330">
    <property type="entry name" value="Probable inorganic polyphosphate/atp-NAD kinase, domain 1"/>
    <property type="match status" value="1"/>
</dbReference>
<protein>
    <recommendedName>
        <fullName evidence="3">Sugar kinase</fullName>
    </recommendedName>
</protein>
<proteinExistence type="predicted"/>
<dbReference type="RefSeq" id="WP_377466285.1">
    <property type="nucleotide sequence ID" value="NZ_JBHUOP010000003.1"/>
</dbReference>
<reference evidence="2" key="1">
    <citation type="journal article" date="2019" name="Int. J. Syst. Evol. Microbiol.">
        <title>The Global Catalogue of Microorganisms (GCM) 10K type strain sequencing project: providing services to taxonomists for standard genome sequencing and annotation.</title>
        <authorList>
            <consortium name="The Broad Institute Genomics Platform"/>
            <consortium name="The Broad Institute Genome Sequencing Center for Infectious Disease"/>
            <person name="Wu L."/>
            <person name="Ma J."/>
        </authorList>
    </citation>
    <scope>NUCLEOTIDE SEQUENCE [LARGE SCALE GENOMIC DNA]</scope>
    <source>
        <strain evidence="2">KCTC 33576</strain>
    </source>
</reference>
<dbReference type="EMBL" id="JBHUOP010000003">
    <property type="protein sequence ID" value="MFD2840444.1"/>
    <property type="molecule type" value="Genomic_DNA"/>
</dbReference>
<dbReference type="InterPro" id="IPR017437">
    <property type="entry name" value="ATP-NAD_kinase_PpnK-typ_C"/>
</dbReference>
<name>A0ABW5XH70_9MICO</name>
<keyword evidence="2" id="KW-1185">Reference proteome</keyword>
<evidence type="ECO:0008006" key="3">
    <source>
        <dbReference type="Google" id="ProtNLM"/>
    </source>
</evidence>
<dbReference type="SUPFAM" id="SSF111331">
    <property type="entry name" value="NAD kinase/diacylglycerol kinase-like"/>
    <property type="match status" value="1"/>
</dbReference>
<dbReference type="InterPro" id="IPR016064">
    <property type="entry name" value="NAD/diacylglycerol_kinase_sf"/>
</dbReference>
<dbReference type="Proteomes" id="UP001597391">
    <property type="component" value="Unassembled WGS sequence"/>
</dbReference>
<comment type="caution">
    <text evidence="1">The sequence shown here is derived from an EMBL/GenBank/DDBJ whole genome shotgun (WGS) entry which is preliminary data.</text>
</comment>
<sequence length="292" mass="31662">MSAPRLVLVHRRTQLEELLAEHSTIAAVEFFLSTRGQDVVPLVAADEAQQRALAEAANAVPLEWRQAVVERSQLSRFLFEPDDVVVVVGQDGLVANVAKYLGSQVVLGISPGRPGLLCGHGVADVKRFLSGSAEFRVGERQMVEVRVDDGQTITALNEIFVGDRSHQSARYSLAVAGRAEEQSSSGLIVGTGTGATGWLASLWMQTRPGFELPAVDSADLAYFVREAWPSPVTGTSLVAGLVAQDDEVRVRAQSSLVAFGDGIERDHLRIEWGQELTLRRASRTLHLIDRSI</sequence>
<dbReference type="InterPro" id="IPR017438">
    <property type="entry name" value="ATP-NAD_kinase_N"/>
</dbReference>